<dbReference type="PROSITE" id="PS50949">
    <property type="entry name" value="HTH_GNTR"/>
    <property type="match status" value="1"/>
</dbReference>
<sequence length="113" mass="11450">MPTTSRPGRPRSGPGRGRAVLDLPLRLERAAGNRPLQVHAGLRAAILGGQLPAGLRLPSSRALAAQLGVARNAVVVAYEHLAGDGLIETRPGAGTYVAAHLAAHLPAPPGAAP</sequence>
<protein>
    <submittedName>
        <fullName evidence="6">GntR family transcriptional regulator</fullName>
    </submittedName>
</protein>
<dbReference type="GO" id="GO:0003700">
    <property type="term" value="F:DNA-binding transcription factor activity"/>
    <property type="evidence" value="ECO:0007669"/>
    <property type="project" value="InterPro"/>
</dbReference>
<dbReference type="PANTHER" id="PTHR46577">
    <property type="entry name" value="HTH-TYPE TRANSCRIPTIONAL REGULATORY PROTEIN GABR"/>
    <property type="match status" value="1"/>
</dbReference>
<dbReference type="InterPro" id="IPR036388">
    <property type="entry name" value="WH-like_DNA-bd_sf"/>
</dbReference>
<accession>A0A437NWZ2</accession>
<dbReference type="PANTHER" id="PTHR46577:SF1">
    <property type="entry name" value="HTH-TYPE TRANSCRIPTIONAL REGULATORY PROTEIN GABR"/>
    <property type="match status" value="1"/>
</dbReference>
<evidence type="ECO:0000259" key="5">
    <source>
        <dbReference type="PROSITE" id="PS50949"/>
    </source>
</evidence>
<reference evidence="6 7" key="1">
    <citation type="submission" date="2019-01" db="EMBL/GenBank/DDBJ databases">
        <authorList>
            <person name="Chen W.-M."/>
        </authorList>
    </citation>
    <scope>NUCLEOTIDE SEQUENCE [LARGE SCALE GENOMIC DNA]</scope>
    <source>
        <strain evidence="6 7">TER-1</strain>
    </source>
</reference>
<evidence type="ECO:0000256" key="2">
    <source>
        <dbReference type="ARBA" id="ARBA00023015"/>
    </source>
</evidence>
<keyword evidence="1" id="KW-0663">Pyridoxal phosphate</keyword>
<dbReference type="AlphaFoldDB" id="A0A437NWZ2"/>
<dbReference type="CDD" id="cd07377">
    <property type="entry name" value="WHTH_GntR"/>
    <property type="match status" value="1"/>
</dbReference>
<evidence type="ECO:0000313" key="7">
    <source>
        <dbReference type="Proteomes" id="UP000286997"/>
    </source>
</evidence>
<comment type="caution">
    <text evidence="6">The sequence shown here is derived from an EMBL/GenBank/DDBJ whole genome shotgun (WGS) entry which is preliminary data.</text>
</comment>
<organism evidence="6 7">
    <name type="scientific">Methylobacterium oryzihabitans</name>
    <dbReference type="NCBI Taxonomy" id="2499852"/>
    <lineage>
        <taxon>Bacteria</taxon>
        <taxon>Pseudomonadati</taxon>
        <taxon>Pseudomonadota</taxon>
        <taxon>Alphaproteobacteria</taxon>
        <taxon>Hyphomicrobiales</taxon>
        <taxon>Methylobacteriaceae</taxon>
        <taxon>Methylobacterium</taxon>
    </lineage>
</organism>
<gene>
    <name evidence="6" type="ORF">EOE48_22545</name>
</gene>
<evidence type="ECO:0000313" key="6">
    <source>
        <dbReference type="EMBL" id="RVU14522.1"/>
    </source>
</evidence>
<dbReference type="EMBL" id="SACP01000029">
    <property type="protein sequence ID" value="RVU14522.1"/>
    <property type="molecule type" value="Genomic_DNA"/>
</dbReference>
<dbReference type="PRINTS" id="PR00035">
    <property type="entry name" value="HTHGNTR"/>
</dbReference>
<keyword evidence="2" id="KW-0805">Transcription regulation</keyword>
<dbReference type="Proteomes" id="UP000286997">
    <property type="component" value="Unassembled WGS sequence"/>
</dbReference>
<evidence type="ECO:0000256" key="3">
    <source>
        <dbReference type="ARBA" id="ARBA00023125"/>
    </source>
</evidence>
<evidence type="ECO:0000256" key="1">
    <source>
        <dbReference type="ARBA" id="ARBA00022898"/>
    </source>
</evidence>
<feature type="non-terminal residue" evidence="6">
    <location>
        <position position="113"/>
    </location>
</feature>
<dbReference type="Pfam" id="PF00392">
    <property type="entry name" value="GntR"/>
    <property type="match status" value="1"/>
</dbReference>
<evidence type="ECO:0000256" key="4">
    <source>
        <dbReference type="ARBA" id="ARBA00023163"/>
    </source>
</evidence>
<keyword evidence="4" id="KW-0804">Transcription</keyword>
<dbReference type="InterPro" id="IPR000524">
    <property type="entry name" value="Tscrpt_reg_HTH_GntR"/>
</dbReference>
<dbReference type="SMART" id="SM00345">
    <property type="entry name" value="HTH_GNTR"/>
    <property type="match status" value="1"/>
</dbReference>
<dbReference type="InterPro" id="IPR051446">
    <property type="entry name" value="HTH_trans_reg/aminotransferase"/>
</dbReference>
<proteinExistence type="predicted"/>
<name>A0A437NWZ2_9HYPH</name>
<keyword evidence="3" id="KW-0238">DNA-binding</keyword>
<dbReference type="InterPro" id="IPR036390">
    <property type="entry name" value="WH_DNA-bd_sf"/>
</dbReference>
<dbReference type="Gene3D" id="1.10.10.10">
    <property type="entry name" value="Winged helix-like DNA-binding domain superfamily/Winged helix DNA-binding domain"/>
    <property type="match status" value="1"/>
</dbReference>
<dbReference type="GO" id="GO:0003677">
    <property type="term" value="F:DNA binding"/>
    <property type="evidence" value="ECO:0007669"/>
    <property type="project" value="UniProtKB-KW"/>
</dbReference>
<dbReference type="OrthoDB" id="7173258at2"/>
<keyword evidence="7" id="KW-1185">Reference proteome</keyword>
<dbReference type="SUPFAM" id="SSF46785">
    <property type="entry name" value="Winged helix' DNA-binding domain"/>
    <property type="match status" value="1"/>
</dbReference>
<feature type="domain" description="HTH gntR-type" evidence="5">
    <location>
        <begin position="32"/>
        <end position="100"/>
    </location>
</feature>